<feature type="transmembrane region" description="Helical" evidence="10">
    <location>
        <begin position="20"/>
        <end position="36"/>
    </location>
</feature>
<feature type="transmembrane region" description="Helical" evidence="10">
    <location>
        <begin position="160"/>
        <end position="177"/>
    </location>
</feature>
<evidence type="ECO:0000256" key="4">
    <source>
        <dbReference type="ARBA" id="ARBA00017522"/>
    </source>
</evidence>
<feature type="transmembrane region" description="Helical" evidence="10">
    <location>
        <begin position="68"/>
        <end position="86"/>
    </location>
</feature>
<dbReference type="Proteomes" id="UP001597480">
    <property type="component" value="Unassembled WGS sequence"/>
</dbReference>
<keyword evidence="7 10" id="KW-0812">Transmembrane</keyword>
<comment type="function">
    <text evidence="1">Required for nicotinamide riboside transport across the inner membrane.</text>
</comment>
<protein>
    <recommendedName>
        <fullName evidence="4">Nicotinamide riboside transporter PnuC</fullName>
    </recommendedName>
</protein>
<dbReference type="RefSeq" id="WP_379820946.1">
    <property type="nucleotide sequence ID" value="NZ_JBHUMD010000025.1"/>
</dbReference>
<evidence type="ECO:0000256" key="5">
    <source>
        <dbReference type="ARBA" id="ARBA00022448"/>
    </source>
</evidence>
<keyword evidence="5" id="KW-0813">Transport</keyword>
<evidence type="ECO:0000256" key="9">
    <source>
        <dbReference type="ARBA" id="ARBA00023136"/>
    </source>
</evidence>
<dbReference type="EMBL" id="JBHUMD010000025">
    <property type="protein sequence ID" value="MFD2602516.1"/>
    <property type="molecule type" value="Genomic_DNA"/>
</dbReference>
<evidence type="ECO:0000256" key="10">
    <source>
        <dbReference type="SAM" id="Phobius"/>
    </source>
</evidence>
<dbReference type="Pfam" id="PF04973">
    <property type="entry name" value="NMN_transporter"/>
    <property type="match status" value="1"/>
</dbReference>
<evidence type="ECO:0000256" key="7">
    <source>
        <dbReference type="ARBA" id="ARBA00022692"/>
    </source>
</evidence>
<proteinExistence type="inferred from homology"/>
<feature type="transmembrane region" description="Helical" evidence="10">
    <location>
        <begin position="107"/>
        <end position="127"/>
    </location>
</feature>
<sequence>MIDFFDFFFGQFKDYTTEFLILELTAIFFGLLSVIYSAKNSILVYPTGLISTFIFVYILYTADLYGDLIINAYYFYMSIYGWYLWSRKDQQHHDLLKITAVSAKDNYKCLGIFIVSVIFVSVVYHFFHMFNQWWAYVDTFITGLFFIGMWLLAKRKVENWLYLIAGDIIAIPLFFYKGLIFTGFFYIILTTIAIFGYRSWKRTLQDEIQTP</sequence>
<feature type="transmembrane region" description="Helical" evidence="10">
    <location>
        <begin position="133"/>
        <end position="153"/>
    </location>
</feature>
<evidence type="ECO:0000256" key="6">
    <source>
        <dbReference type="ARBA" id="ARBA00022475"/>
    </source>
</evidence>
<keyword evidence="9 10" id="KW-0472">Membrane</keyword>
<dbReference type="InterPro" id="IPR006419">
    <property type="entry name" value="NMN_transpt_PnuC"/>
</dbReference>
<comment type="similarity">
    <text evidence="3">Belongs to the nicotinamide ribonucleoside (NR) uptake permease (TC 4.B.1) family.</text>
</comment>
<keyword evidence="6" id="KW-1003">Cell membrane</keyword>
<dbReference type="PANTHER" id="PTHR36122:SF2">
    <property type="entry name" value="NICOTINAMIDE RIBOSIDE TRANSPORTER PNUC"/>
    <property type="match status" value="1"/>
</dbReference>
<reference evidence="12" key="1">
    <citation type="journal article" date="2019" name="Int. J. Syst. Evol. Microbiol.">
        <title>The Global Catalogue of Microorganisms (GCM) 10K type strain sequencing project: providing services to taxonomists for standard genome sequencing and annotation.</title>
        <authorList>
            <consortium name="The Broad Institute Genomics Platform"/>
            <consortium name="The Broad Institute Genome Sequencing Center for Infectious Disease"/>
            <person name="Wu L."/>
            <person name="Ma J."/>
        </authorList>
    </citation>
    <scope>NUCLEOTIDE SEQUENCE [LARGE SCALE GENOMIC DNA]</scope>
    <source>
        <strain evidence="12">KCTC 42107</strain>
    </source>
</reference>
<organism evidence="11 12">
    <name type="scientific">Flavobacterium suzhouense</name>
    <dbReference type="NCBI Taxonomy" id="1529638"/>
    <lineage>
        <taxon>Bacteria</taxon>
        <taxon>Pseudomonadati</taxon>
        <taxon>Bacteroidota</taxon>
        <taxon>Flavobacteriia</taxon>
        <taxon>Flavobacteriales</taxon>
        <taxon>Flavobacteriaceae</taxon>
        <taxon>Flavobacterium</taxon>
    </lineage>
</organism>
<dbReference type="PANTHER" id="PTHR36122">
    <property type="entry name" value="NICOTINAMIDE RIBOSIDE TRANSPORTER PNUC"/>
    <property type="match status" value="1"/>
</dbReference>
<evidence type="ECO:0000256" key="1">
    <source>
        <dbReference type="ARBA" id="ARBA00002672"/>
    </source>
</evidence>
<evidence type="ECO:0000256" key="2">
    <source>
        <dbReference type="ARBA" id="ARBA00004651"/>
    </source>
</evidence>
<comment type="subcellular location">
    <subcellularLocation>
        <location evidence="2">Cell membrane</location>
        <topology evidence="2">Multi-pass membrane protein</topology>
    </subcellularLocation>
</comment>
<feature type="transmembrane region" description="Helical" evidence="10">
    <location>
        <begin position="183"/>
        <end position="200"/>
    </location>
</feature>
<evidence type="ECO:0000313" key="11">
    <source>
        <dbReference type="EMBL" id="MFD2602516.1"/>
    </source>
</evidence>
<keyword evidence="8 10" id="KW-1133">Transmembrane helix</keyword>
<gene>
    <name evidence="11" type="primary">pnuC</name>
    <name evidence="11" type="ORF">ACFSR3_10655</name>
</gene>
<feature type="transmembrane region" description="Helical" evidence="10">
    <location>
        <begin position="43"/>
        <end position="62"/>
    </location>
</feature>
<keyword evidence="12" id="KW-1185">Reference proteome</keyword>
<evidence type="ECO:0000256" key="3">
    <source>
        <dbReference type="ARBA" id="ARBA00006669"/>
    </source>
</evidence>
<name>A0ABW5NUZ2_9FLAO</name>
<comment type="caution">
    <text evidence="11">The sequence shown here is derived from an EMBL/GenBank/DDBJ whole genome shotgun (WGS) entry which is preliminary data.</text>
</comment>
<accession>A0ABW5NUZ2</accession>
<evidence type="ECO:0000313" key="12">
    <source>
        <dbReference type="Proteomes" id="UP001597480"/>
    </source>
</evidence>
<dbReference type="NCBIfam" id="TIGR01528">
    <property type="entry name" value="NMN_trans_PnuC"/>
    <property type="match status" value="1"/>
</dbReference>
<evidence type="ECO:0000256" key="8">
    <source>
        <dbReference type="ARBA" id="ARBA00022989"/>
    </source>
</evidence>